<dbReference type="PANTHER" id="PTHR30189:SF1">
    <property type="entry name" value="LPS-ASSEMBLY PROTEIN LPTD"/>
    <property type="match status" value="1"/>
</dbReference>
<dbReference type="PROSITE" id="PS51257">
    <property type="entry name" value="PROKAR_LIPOPROTEIN"/>
    <property type="match status" value="1"/>
</dbReference>
<evidence type="ECO:0000313" key="8">
    <source>
        <dbReference type="Proteomes" id="UP000068250"/>
    </source>
</evidence>
<dbReference type="InterPro" id="IPR005653">
    <property type="entry name" value="OstA-like_N"/>
</dbReference>
<dbReference type="Gene3D" id="2.60.450.10">
    <property type="entry name" value="Lipopolysaccharide (LPS) transport protein A like domain"/>
    <property type="match status" value="1"/>
</dbReference>
<dbReference type="GO" id="GO:0015920">
    <property type="term" value="P:lipopolysaccharide transport"/>
    <property type="evidence" value="ECO:0007669"/>
    <property type="project" value="InterPro"/>
</dbReference>
<dbReference type="InterPro" id="IPR020889">
    <property type="entry name" value="LipoPS_assembly_LptD"/>
</dbReference>
<dbReference type="STRING" id="431306.AGA_1462"/>
<dbReference type="EMBL" id="LN609302">
    <property type="protein sequence ID" value="CEF55514.1"/>
    <property type="molecule type" value="Genomic_DNA"/>
</dbReference>
<accession>A0A0U5FXU3</accession>
<evidence type="ECO:0000256" key="3">
    <source>
        <dbReference type="ARBA" id="ARBA00023237"/>
    </source>
</evidence>
<dbReference type="PATRIC" id="fig|431306.5.peg.1485"/>
<dbReference type="HAMAP" id="MF_01411">
    <property type="entry name" value="LPS_assembly_LptD"/>
    <property type="match status" value="1"/>
</dbReference>
<dbReference type="GO" id="GO:1990351">
    <property type="term" value="C:transporter complex"/>
    <property type="evidence" value="ECO:0007669"/>
    <property type="project" value="TreeGrafter"/>
</dbReference>
<dbReference type="GO" id="GO:0043165">
    <property type="term" value="P:Gram-negative-bacterium-type cell outer membrane assembly"/>
    <property type="evidence" value="ECO:0007669"/>
    <property type="project" value="UniProtKB-UniRule"/>
</dbReference>
<dbReference type="PANTHER" id="PTHR30189">
    <property type="entry name" value="LPS-ASSEMBLY PROTEIN"/>
    <property type="match status" value="1"/>
</dbReference>
<feature type="chain" id="PRO_5008997008" description="LPS-assembly protein LptD" evidence="4">
    <location>
        <begin position="43"/>
        <end position="777"/>
    </location>
</feature>
<proteinExistence type="inferred from homology"/>
<name>A0A0U5FXU3_9PROT</name>
<dbReference type="Pfam" id="PF03968">
    <property type="entry name" value="LptD_N"/>
    <property type="match status" value="1"/>
</dbReference>
<comment type="subcellular location">
    <subcellularLocation>
        <location evidence="4">Cell outer membrane</location>
    </subcellularLocation>
</comment>
<comment type="similarity">
    <text evidence="4">Belongs to the LptD family.</text>
</comment>
<evidence type="ECO:0000259" key="5">
    <source>
        <dbReference type="Pfam" id="PF03968"/>
    </source>
</evidence>
<reference evidence="8" key="1">
    <citation type="submission" date="2014-09" db="EMBL/GenBank/DDBJ databases">
        <authorList>
            <person name="Illeghems K.G."/>
        </authorList>
    </citation>
    <scope>NUCLEOTIDE SEQUENCE [LARGE SCALE GENOMIC DNA]</scope>
    <source>
        <strain evidence="8">LMG 23848T</strain>
    </source>
</reference>
<feature type="domain" description="LptD C-terminal" evidence="6">
    <location>
        <begin position="328"/>
        <end position="689"/>
    </location>
</feature>
<keyword evidence="3 4" id="KW-0998">Cell outer membrane</keyword>
<feature type="signal peptide" evidence="4">
    <location>
        <begin position="1"/>
        <end position="42"/>
    </location>
</feature>
<dbReference type="InterPro" id="IPR050218">
    <property type="entry name" value="LptD"/>
</dbReference>
<dbReference type="AlphaFoldDB" id="A0A0U5FXU3"/>
<dbReference type="GO" id="GO:0009279">
    <property type="term" value="C:cell outer membrane"/>
    <property type="evidence" value="ECO:0007669"/>
    <property type="project" value="UniProtKB-SubCell"/>
</dbReference>
<gene>
    <name evidence="7" type="primary">imp</name>
    <name evidence="4" type="synonym">lptD</name>
    <name evidence="7" type="ORF">AGA_1462</name>
</gene>
<keyword evidence="1 4" id="KW-0732">Signal</keyword>
<comment type="function">
    <text evidence="4">Involved in the assembly of lipopolysaccharide (LPS) at the surface of the outer membrane.</text>
</comment>
<evidence type="ECO:0000259" key="6">
    <source>
        <dbReference type="Pfam" id="PF04453"/>
    </source>
</evidence>
<evidence type="ECO:0000256" key="4">
    <source>
        <dbReference type="HAMAP-Rule" id="MF_01411"/>
    </source>
</evidence>
<dbReference type="InterPro" id="IPR007543">
    <property type="entry name" value="LptD_C"/>
</dbReference>
<comment type="caution">
    <text evidence="4">Lacks conserved residue(s) required for the propagation of feature annotation.</text>
</comment>
<sequence precursor="true">MIVALRPFCSALLRRRSALSAATALGSVAACLVVSHPKTAFAQFRPQPMHLNTGRPTSSNDPATFQADKVDYNDVEHTVTWTGNVQVWQGDRVLRADKIVYDKDTGVMAARGHVATIQSDGSVMYAHYAELTGGMKDGIMLHVNANMPDNAKMAANGVRRTGGKINDLSRVVYTACEICEKDKTRPPFWQFRAFNGTQDLEHQKIDFRDAYLDIMGVPVVYLPYFSMTDPSAKRRSGFLMPGITPHDRYLGTYFTIPYYWVINNQSDMTVQGLFATKTGPQLSALYRNRLNFGQLNIRGGIAYDTHRAQTYTNSFGVEERSGGNHGVQGHVFASGNFSIDRYWRGGANINLASSANYMRDYRVQGYGADTLNSNAYLEGFGTGSYTRLDGQYYQGLNQGVIHNADLPLVLPRFTYNFTGQPDILGGRLSVNTTDFNVKRDNGVSDQRGELQLNWNRPFHTKMGQQFLLTLRLDSMVYRARKLYQQPTYYNTARTSVSGQVLPTIALKTNWPFVRTFEHGRGTQLIEPIVQGIYAPNTGGGLNDLIPNEDSMSYEFTDSTLFSLNRYQGTDRLDGGLRGNVGIHANWTWDGHIVDLLAGESFQEHITRDMLPYSGLNHHASDVVARARVIPNQYFDFTARMRLDPHTTKINFGDALFSAGIPHFRLRGGYVYEPVTPYYYFATNYRAYSPNQLYTTKTSELSGGVSVDWDNWHASGFARRSLSRKDFVSLGGDFGYVNDCFGIDFLYMKQYTTIGGEQRNSTYLVTVSLKTLGAFGLK</sequence>
<evidence type="ECO:0000313" key="7">
    <source>
        <dbReference type="EMBL" id="CEF55514.1"/>
    </source>
</evidence>
<dbReference type="Pfam" id="PF04453">
    <property type="entry name" value="LptD"/>
    <property type="match status" value="1"/>
</dbReference>
<organism evidence="7 8">
    <name type="scientific">Acetobacter ghanensis</name>
    <dbReference type="NCBI Taxonomy" id="431306"/>
    <lineage>
        <taxon>Bacteria</taxon>
        <taxon>Pseudomonadati</taxon>
        <taxon>Pseudomonadota</taxon>
        <taxon>Alphaproteobacteria</taxon>
        <taxon>Acetobacterales</taxon>
        <taxon>Acetobacteraceae</taxon>
        <taxon>Acetobacter</taxon>
    </lineage>
</organism>
<keyword evidence="2 4" id="KW-0472">Membrane</keyword>
<protein>
    <recommendedName>
        <fullName evidence="4">LPS-assembly protein LptD</fullName>
    </recommendedName>
</protein>
<dbReference type="Proteomes" id="UP000068250">
    <property type="component" value="Chromosome I"/>
</dbReference>
<evidence type="ECO:0000256" key="2">
    <source>
        <dbReference type="ARBA" id="ARBA00023136"/>
    </source>
</evidence>
<evidence type="ECO:0000256" key="1">
    <source>
        <dbReference type="ARBA" id="ARBA00022729"/>
    </source>
</evidence>
<comment type="subunit">
    <text evidence="4">Component of the lipopolysaccharide transport and assembly complex.</text>
</comment>
<feature type="domain" description="Organic solvent tolerance-like N-terminal" evidence="5">
    <location>
        <begin position="66"/>
        <end position="137"/>
    </location>
</feature>